<dbReference type="RefSeq" id="WP_183485412.1">
    <property type="nucleotide sequence ID" value="NZ_JBHUOV010000001.1"/>
</dbReference>
<dbReference type="InterPro" id="IPR003148">
    <property type="entry name" value="RCK_N"/>
</dbReference>
<feature type="transmembrane region" description="Helical" evidence="9">
    <location>
        <begin position="202"/>
        <end position="221"/>
    </location>
</feature>
<feature type="transmembrane region" description="Helical" evidence="9">
    <location>
        <begin position="313"/>
        <end position="331"/>
    </location>
</feature>
<evidence type="ECO:0000256" key="9">
    <source>
        <dbReference type="SAM" id="Phobius"/>
    </source>
</evidence>
<dbReference type="InterPro" id="IPR038770">
    <property type="entry name" value="Na+/solute_symporter_sf"/>
</dbReference>
<keyword evidence="6 9" id="KW-1133">Transmembrane helix</keyword>
<name>A0ABW5WL15_9FLAO</name>
<evidence type="ECO:0000256" key="3">
    <source>
        <dbReference type="ARBA" id="ARBA00022449"/>
    </source>
</evidence>
<evidence type="ECO:0000256" key="7">
    <source>
        <dbReference type="ARBA" id="ARBA00023065"/>
    </source>
</evidence>
<evidence type="ECO:0000256" key="2">
    <source>
        <dbReference type="ARBA" id="ARBA00022448"/>
    </source>
</evidence>
<sequence>MLELAGIIILGILAQWVAWKFKIPAILPLILIGLLVGPIAAEFLSEDGTKWIEPIWNGTKGLFPGDGLYYFVSLAISIILFEGGLTLKRSEIKNIGPVITKLITLGSAVTFFGAGMVAHHLFDLSWELSFLFSGLIIVTGPTVITPILRNIPLKKDVSAVLKWEGILIDPIGALVAVLVFEFISVGGEDGFTKTALMEFGKIILFGTTFGFTFAHALAFAINKKLIPHYLLNVVSLSTVLLVFVESEVFAHESGLLAVVVMGMVLGNGKLENIKELLYFKESLSVLLISILFILLAANINIDDLLLLYSWKTAALFAIVVFIIRPLAVFLSTAGSKLKLNEKLFISWVGPRGIVAAGIASLFGSKLIKMGVSGAEYITPLVFMIVLGTVLLNATTARLFAKIVGVFLTKSEGILIIGASKISRLLGHYLESNGRHVVLIDSNQGNIAKAKELGLEAFDTNIYSDTLTDNIELNDVGYLMALTGNSDINKYAIDKFSEQFGENGSFRLVSSEEMLDDNNNPQEGLFSHTDDYNSLSEVTKSYPSIQEIQINDKDHYKSLIDITNKNKNIIPLFIKDEDGELKIISSYNTEIDEIGKNWKLVYLGKPFDVEKTDV</sequence>
<dbReference type="InterPro" id="IPR006153">
    <property type="entry name" value="Cation/H_exchanger_TM"/>
</dbReference>
<keyword evidence="5 9" id="KW-0812">Transmembrane</keyword>
<reference evidence="13" key="1">
    <citation type="journal article" date="2019" name="Int. J. Syst. Evol. Microbiol.">
        <title>The Global Catalogue of Microorganisms (GCM) 10K type strain sequencing project: providing services to taxonomists for standard genome sequencing and annotation.</title>
        <authorList>
            <consortium name="The Broad Institute Genomics Platform"/>
            <consortium name="The Broad Institute Genome Sequencing Center for Infectious Disease"/>
            <person name="Wu L."/>
            <person name="Ma J."/>
        </authorList>
    </citation>
    <scope>NUCLEOTIDE SEQUENCE [LARGE SCALE GENOMIC DNA]</scope>
    <source>
        <strain evidence="13">KCTC 32141</strain>
    </source>
</reference>
<feature type="transmembrane region" description="Helical" evidence="9">
    <location>
        <begin position="160"/>
        <end position="182"/>
    </location>
</feature>
<feature type="transmembrane region" description="Helical" evidence="9">
    <location>
        <begin position="21"/>
        <end position="41"/>
    </location>
</feature>
<dbReference type="Gene3D" id="1.20.1530.20">
    <property type="match status" value="1"/>
</dbReference>
<protein>
    <submittedName>
        <fullName evidence="12">Cation:proton antiporter</fullName>
    </submittedName>
</protein>
<gene>
    <name evidence="12" type="ORF">ACFS5M_02695</name>
</gene>
<dbReference type="EMBL" id="JBHUOV010000001">
    <property type="protein sequence ID" value="MFD2822560.1"/>
    <property type="molecule type" value="Genomic_DNA"/>
</dbReference>
<feature type="domain" description="Cation/H+ exchanger transmembrane" evidence="10">
    <location>
        <begin position="12"/>
        <end position="397"/>
    </location>
</feature>
<comment type="subcellular location">
    <subcellularLocation>
        <location evidence="1">Cell membrane</location>
        <topology evidence="1">Multi-pass membrane protein</topology>
    </subcellularLocation>
</comment>
<evidence type="ECO:0000256" key="6">
    <source>
        <dbReference type="ARBA" id="ARBA00022989"/>
    </source>
</evidence>
<keyword evidence="3" id="KW-0050">Antiport</keyword>
<comment type="caution">
    <text evidence="12">The sequence shown here is derived from an EMBL/GenBank/DDBJ whole genome shotgun (WGS) entry which is preliminary data.</text>
</comment>
<evidence type="ECO:0000259" key="10">
    <source>
        <dbReference type="Pfam" id="PF00999"/>
    </source>
</evidence>
<evidence type="ECO:0000259" key="11">
    <source>
        <dbReference type="Pfam" id="PF02254"/>
    </source>
</evidence>
<dbReference type="Pfam" id="PF02254">
    <property type="entry name" value="TrkA_N"/>
    <property type="match status" value="1"/>
</dbReference>
<evidence type="ECO:0000256" key="1">
    <source>
        <dbReference type="ARBA" id="ARBA00004651"/>
    </source>
</evidence>
<keyword evidence="13" id="KW-1185">Reference proteome</keyword>
<dbReference type="SUPFAM" id="SSF51735">
    <property type="entry name" value="NAD(P)-binding Rossmann-fold domains"/>
    <property type="match status" value="1"/>
</dbReference>
<keyword evidence="2" id="KW-0813">Transport</keyword>
<dbReference type="InterPro" id="IPR036291">
    <property type="entry name" value="NAD(P)-bd_dom_sf"/>
</dbReference>
<feature type="transmembrane region" description="Helical" evidence="9">
    <location>
        <begin position="376"/>
        <end position="400"/>
    </location>
</feature>
<dbReference type="Gene3D" id="3.40.50.720">
    <property type="entry name" value="NAD(P)-binding Rossmann-like Domain"/>
    <property type="match status" value="1"/>
</dbReference>
<dbReference type="Proteomes" id="UP001597533">
    <property type="component" value="Unassembled WGS sequence"/>
</dbReference>
<evidence type="ECO:0000256" key="8">
    <source>
        <dbReference type="ARBA" id="ARBA00023136"/>
    </source>
</evidence>
<feature type="transmembrane region" description="Helical" evidence="9">
    <location>
        <begin position="228"/>
        <end position="244"/>
    </location>
</feature>
<evidence type="ECO:0000256" key="5">
    <source>
        <dbReference type="ARBA" id="ARBA00022692"/>
    </source>
</evidence>
<feature type="domain" description="RCK N-terminal" evidence="11">
    <location>
        <begin position="413"/>
        <end position="492"/>
    </location>
</feature>
<evidence type="ECO:0000313" key="12">
    <source>
        <dbReference type="EMBL" id="MFD2822560.1"/>
    </source>
</evidence>
<keyword evidence="7" id="KW-0406">Ion transport</keyword>
<evidence type="ECO:0000256" key="4">
    <source>
        <dbReference type="ARBA" id="ARBA00022475"/>
    </source>
</evidence>
<evidence type="ECO:0000313" key="13">
    <source>
        <dbReference type="Proteomes" id="UP001597533"/>
    </source>
</evidence>
<accession>A0ABW5WL15</accession>
<proteinExistence type="predicted"/>
<keyword evidence="4" id="KW-1003">Cell membrane</keyword>
<feature type="transmembrane region" description="Helical" evidence="9">
    <location>
        <begin position="68"/>
        <end position="87"/>
    </location>
</feature>
<organism evidence="12 13">
    <name type="scientific">Lacinutrix iliipiscaria</name>
    <dbReference type="NCBI Taxonomy" id="1230532"/>
    <lineage>
        <taxon>Bacteria</taxon>
        <taxon>Pseudomonadati</taxon>
        <taxon>Bacteroidota</taxon>
        <taxon>Flavobacteriia</taxon>
        <taxon>Flavobacteriales</taxon>
        <taxon>Flavobacteriaceae</taxon>
        <taxon>Lacinutrix</taxon>
    </lineage>
</organism>
<feature type="transmembrane region" description="Helical" evidence="9">
    <location>
        <begin position="128"/>
        <end position="148"/>
    </location>
</feature>
<dbReference type="Pfam" id="PF00999">
    <property type="entry name" value="Na_H_Exchanger"/>
    <property type="match status" value="1"/>
</dbReference>
<dbReference type="PANTHER" id="PTHR32507">
    <property type="entry name" value="NA(+)/H(+) ANTIPORTER 1"/>
    <property type="match status" value="1"/>
</dbReference>
<feature type="transmembrane region" description="Helical" evidence="9">
    <location>
        <begin position="282"/>
        <end position="301"/>
    </location>
</feature>
<feature type="transmembrane region" description="Helical" evidence="9">
    <location>
        <begin position="99"/>
        <end position="122"/>
    </location>
</feature>
<feature type="transmembrane region" description="Helical" evidence="9">
    <location>
        <begin position="343"/>
        <end position="364"/>
    </location>
</feature>
<dbReference type="PANTHER" id="PTHR32507:SF0">
    <property type="entry name" value="NA(+)_H(+) ANTIPORTER 2-RELATED"/>
    <property type="match status" value="1"/>
</dbReference>
<keyword evidence="8 9" id="KW-0472">Membrane</keyword>